<name>A0A821E2I9_9BILA</name>
<dbReference type="Proteomes" id="UP000663873">
    <property type="component" value="Unassembled WGS sequence"/>
</dbReference>
<dbReference type="Proteomes" id="UP000663838">
    <property type="component" value="Unassembled WGS sequence"/>
</dbReference>
<dbReference type="Proteomes" id="UP000663862">
    <property type="component" value="Unassembled WGS sequence"/>
</dbReference>
<evidence type="ECO:0000313" key="4">
    <source>
        <dbReference type="EMBL" id="CAF4830143.1"/>
    </source>
</evidence>
<evidence type="ECO:0000313" key="7">
    <source>
        <dbReference type="Proteomes" id="UP000663873"/>
    </source>
</evidence>
<accession>A0A821E2I9</accession>
<evidence type="ECO:0000313" key="5">
    <source>
        <dbReference type="EMBL" id="CAF4871329.1"/>
    </source>
</evidence>
<dbReference type="EMBL" id="CAJOBR010005848">
    <property type="protein sequence ID" value="CAF4830143.1"/>
    <property type="molecule type" value="Genomic_DNA"/>
</dbReference>
<evidence type="ECO:0000313" key="1">
    <source>
        <dbReference type="EMBL" id="CAF4475573.1"/>
    </source>
</evidence>
<dbReference type="EMBL" id="CAJOBS010003992">
    <property type="protein sequence ID" value="CAF4871329.1"/>
    <property type="molecule type" value="Genomic_DNA"/>
</dbReference>
<evidence type="ECO:0000313" key="3">
    <source>
        <dbReference type="EMBL" id="CAF4630029.1"/>
    </source>
</evidence>
<organism evidence="3 6">
    <name type="scientific">Rotaria socialis</name>
    <dbReference type="NCBI Taxonomy" id="392032"/>
    <lineage>
        <taxon>Eukaryota</taxon>
        <taxon>Metazoa</taxon>
        <taxon>Spiralia</taxon>
        <taxon>Gnathifera</taxon>
        <taxon>Rotifera</taxon>
        <taxon>Eurotatoria</taxon>
        <taxon>Bdelloidea</taxon>
        <taxon>Philodinida</taxon>
        <taxon>Philodinidae</taxon>
        <taxon>Rotaria</taxon>
    </lineage>
</organism>
<evidence type="ECO:0000313" key="2">
    <source>
        <dbReference type="EMBL" id="CAF4521298.1"/>
    </source>
</evidence>
<dbReference type="EMBL" id="CAJOBQ010004202">
    <property type="protein sequence ID" value="CAF4630029.1"/>
    <property type="molecule type" value="Genomic_DNA"/>
</dbReference>
<dbReference type="AlphaFoldDB" id="A0A821E2I9"/>
<dbReference type="EMBL" id="CAJOBO010004449">
    <property type="protein sequence ID" value="CAF4521298.1"/>
    <property type="molecule type" value="Genomic_DNA"/>
</dbReference>
<evidence type="ECO:0000313" key="6">
    <source>
        <dbReference type="Proteomes" id="UP000663862"/>
    </source>
</evidence>
<protein>
    <submittedName>
        <fullName evidence="3">Uncharacterized protein</fullName>
    </submittedName>
</protein>
<reference evidence="3" key="1">
    <citation type="submission" date="2021-02" db="EMBL/GenBank/DDBJ databases">
        <authorList>
            <person name="Nowell W R."/>
        </authorList>
    </citation>
    <scope>NUCLEOTIDE SEQUENCE</scope>
</reference>
<dbReference type="Proteomes" id="UP000663851">
    <property type="component" value="Unassembled WGS sequence"/>
</dbReference>
<dbReference type="EMBL" id="CAJOBP010005686">
    <property type="protein sequence ID" value="CAF4475573.1"/>
    <property type="molecule type" value="Genomic_DNA"/>
</dbReference>
<sequence>MCGTTKIKINGMLAIPFYAAQPISHVFPMFLNNVTIRTNDHTNKSLDKIAKLKVALNRLRKLLRHPSVLQEIAMRNFSIWGRKKFINGQKLIYMFGSVRLTGGFEIIIKSLKQAGTMANGKNPNSKVMSISNWRANGPLIDLVETMAHELGHSYGMKEFGGAYPFGWLLKDMYKLKLWKYRELPM</sequence>
<dbReference type="Proteomes" id="UP000663848">
    <property type="component" value="Unassembled WGS sequence"/>
</dbReference>
<gene>
    <name evidence="2" type="ORF">HFQ381_LOCUS29144</name>
    <name evidence="4" type="ORF">QYT958_LOCUS25654</name>
    <name evidence="5" type="ORF">TOA249_LOCUS28508</name>
    <name evidence="3" type="ORF">TSG867_LOCUS29546</name>
    <name evidence="1" type="ORF">UJA718_LOCUS24529</name>
</gene>
<keyword evidence="7" id="KW-1185">Reference proteome</keyword>
<comment type="caution">
    <text evidence="3">The sequence shown here is derived from an EMBL/GenBank/DDBJ whole genome shotgun (WGS) entry which is preliminary data.</text>
</comment>
<proteinExistence type="predicted"/>